<dbReference type="SUPFAM" id="SSF53300">
    <property type="entry name" value="vWA-like"/>
    <property type="match status" value="1"/>
</dbReference>
<feature type="domain" description="DUF7788" evidence="2">
    <location>
        <begin position="284"/>
        <end position="457"/>
    </location>
</feature>
<dbReference type="InterPro" id="IPR011205">
    <property type="entry name" value="UCP015417_vWA"/>
</dbReference>
<evidence type="ECO:0000313" key="4">
    <source>
        <dbReference type="Proteomes" id="UP001209076"/>
    </source>
</evidence>
<evidence type="ECO:0000259" key="1">
    <source>
        <dbReference type="Pfam" id="PF11443"/>
    </source>
</evidence>
<dbReference type="Pfam" id="PF11443">
    <property type="entry name" value="DUF2828"/>
    <property type="match status" value="1"/>
</dbReference>
<evidence type="ECO:0000313" key="3">
    <source>
        <dbReference type="EMBL" id="MCU0104134.1"/>
    </source>
</evidence>
<gene>
    <name evidence="3" type="ORF">N7603_00470</name>
</gene>
<protein>
    <submittedName>
        <fullName evidence="3">DUF2828 domain-containing protein</fullName>
    </submittedName>
</protein>
<comment type="caution">
    <text evidence="3">The sequence shown here is derived from an EMBL/GenBank/DDBJ whole genome shotgun (WGS) entry which is preliminary data.</text>
</comment>
<dbReference type="InterPro" id="IPR036465">
    <property type="entry name" value="vWFA_dom_sf"/>
</dbReference>
<sequence>MDAYTYFTQELNNTKTENGDKAYVSTGSYCLDLYALIGGMRYHVEDLYTLFLKAYYEDYKLATKILFYARDIKSGLGERRIFRALINGLGHFHPEIVKNLIPIIQDYGRYDDYFALMDTPVEQDMLEWIKLQLSKDMKAKEQNEPISLLAKWMPSINTSSKQTRDLAHKVIKALDYTNQDYRMMLAYLRKGLIVENVLREKGLVDDYQTLPVKALFKYKQAWIRNDLTRFTEFISSKAPKKMDALHPYEIVRDVLEQSKVDETTKQFYQKLWDNYPRQELDSSTIVVRDGSGSMFQENAIHIATSLAILTSEMLSGPFKNSFITFGATPQLVKLDKGDIYDKIVTAMTYADCSNTDIKKVFDLILKYAKKTGISQENLPKRILIISDMEFDQGVKGMSSYEYFETEYAKNGYALPTVVFWNVCARSVHVPVLKEDQVLLVSGASPRIIEKIAQNKSINPYEFMMESLKKYEVIDTLI</sequence>
<accession>A0ABT2PUX2</accession>
<dbReference type="EMBL" id="JAOEGN010000001">
    <property type="protein sequence ID" value="MCU0104134.1"/>
    <property type="molecule type" value="Genomic_DNA"/>
</dbReference>
<dbReference type="Proteomes" id="UP001209076">
    <property type="component" value="Unassembled WGS sequence"/>
</dbReference>
<dbReference type="RefSeq" id="WP_262095346.1">
    <property type="nucleotide sequence ID" value="NZ_JAOEGN010000001.1"/>
</dbReference>
<reference evidence="4" key="1">
    <citation type="submission" date="2023-07" db="EMBL/GenBank/DDBJ databases">
        <title>Novel Mycoplasma species identified in domestic and wild animals.</title>
        <authorList>
            <person name="Volokhov D.V."/>
            <person name="Furtak V.A."/>
            <person name="Zagorodnyaya T.A."/>
        </authorList>
    </citation>
    <scope>NUCLEOTIDE SEQUENCE [LARGE SCALE GENOMIC DNA]</scope>
    <source>
        <strain evidence="4">92-19</strain>
    </source>
</reference>
<dbReference type="Pfam" id="PF25043">
    <property type="entry name" value="DUF7788"/>
    <property type="match status" value="1"/>
</dbReference>
<dbReference type="PANTHER" id="PTHR31373">
    <property type="entry name" value="OS06G0652100 PROTEIN"/>
    <property type="match status" value="1"/>
</dbReference>
<proteinExistence type="predicted"/>
<keyword evidence="4" id="KW-1185">Reference proteome</keyword>
<feature type="domain" description="DUF2828" evidence="1">
    <location>
        <begin position="16"/>
        <end position="100"/>
    </location>
</feature>
<evidence type="ECO:0000259" key="2">
    <source>
        <dbReference type="Pfam" id="PF25043"/>
    </source>
</evidence>
<dbReference type="InterPro" id="IPR056690">
    <property type="entry name" value="DUF7788"/>
</dbReference>
<dbReference type="Gene3D" id="3.40.50.410">
    <property type="entry name" value="von Willebrand factor, type A domain"/>
    <property type="match status" value="1"/>
</dbReference>
<name>A0ABT2PUX2_9MOLU</name>
<dbReference type="InterPro" id="IPR058580">
    <property type="entry name" value="DUF2828"/>
</dbReference>
<dbReference type="PANTHER" id="PTHR31373:SF27">
    <property type="entry name" value="TROVE DOMAIN-CONTAINING PROTEIN"/>
    <property type="match status" value="1"/>
</dbReference>
<organism evidence="3 4">
    <name type="scientific">Paracholeplasma vituli</name>
    <dbReference type="NCBI Taxonomy" id="69473"/>
    <lineage>
        <taxon>Bacteria</taxon>
        <taxon>Bacillati</taxon>
        <taxon>Mycoplasmatota</taxon>
        <taxon>Mollicutes</taxon>
        <taxon>Acholeplasmatales</taxon>
        <taxon>Acholeplasmataceae</taxon>
        <taxon>Paracholeplasma</taxon>
    </lineage>
</organism>